<sequence>MSSKTNLWRGLICLAVIVGAAAVALTMKPNLGLDLRGGTQITLEAKSTDRVKADAEATDRALEVLRGRVDGLGVSEPTLARSGENRIIVELPNVQDPSKAAEVIGQTASLEFREVMAPAEEGTKPGKGEIVLPDEQGQQLLLGPVAFDGNGISDAEAAMPQNSIGDWVVNVQFNKTGRTPWSNLVASACQNPAAGNRIAIVLDNEVISSPGIVPELCTSGGGSSTSITGDFTQTEAQDLAVLIKGGALPVPVEIIDQRTVGPTLGAAAIDASINASVIGLLLTGLFIIFIYRLTGVMATIALTVYALISYGALVLMGATLTLPGLAGFVLAIGLAIDANVLVYERAREEYHDNPKAGLLSALTTGFSKAWSAIIDSNVTTILAALLLFFLSAGPVKGFGITLTIGVIASMFSALVVARWLTEWLVKRKWIRNHPQASGIGGISSVRRWLNEHGPYLVRRAGMWVVISLGVAGVMIGGILVRGLDLGVEFAGGRQLEYSTAKAVTPDQAREAVADAGFPEAVVQASSADGGENISVRLPKIDEAEAEKVRSSIAEVGGDTVQVRSDTIDPTLGKELRNKALLAFLIAVAAQMAYLAWRFRWTWAAAAIISMASVVLAVVGVFAWWGKPIDGVFLAAILSIIGLSVNDSIVVLDRIRERTRTADIPLRQMVNEAILSTLPRTINTAMGATFILAALMVLGGDSLRDFSIAVLLGLLFGHFSTVFTASTLGLLLEEKWPYNPDKDPRKTVDPYAHVVDGRGMPEDGGAVV</sequence>
<evidence type="ECO:0000259" key="11">
    <source>
        <dbReference type="Pfam" id="PF02355"/>
    </source>
</evidence>
<feature type="transmembrane region" description="Helical" evidence="9">
    <location>
        <begin position="298"/>
        <end position="318"/>
    </location>
</feature>
<feature type="transmembrane region" description="Helical" evidence="9">
    <location>
        <begin position="398"/>
        <end position="421"/>
    </location>
</feature>
<feature type="transmembrane region" description="Helical" evidence="9">
    <location>
        <begin position="603"/>
        <end position="624"/>
    </location>
</feature>
<comment type="subunit">
    <text evidence="9">Forms a complex with SecF. Part of the essential Sec protein translocation apparatus which comprises SecA, SecYEG and auxiliary proteins SecDF. Other proteins may also be involved.</text>
</comment>
<evidence type="ECO:0000313" key="14">
    <source>
        <dbReference type="EMBL" id="UUI69730.1"/>
    </source>
</evidence>
<keyword evidence="5 9" id="KW-0653">Protein transport</keyword>
<dbReference type="InterPro" id="IPR022645">
    <property type="entry name" value="SecD/SecF_bac"/>
</dbReference>
<dbReference type="SUPFAM" id="SSF82866">
    <property type="entry name" value="Multidrug efflux transporter AcrB transmembrane domain"/>
    <property type="match status" value="2"/>
</dbReference>
<feature type="transmembrane region" description="Helical" evidence="9">
    <location>
        <begin position="460"/>
        <end position="480"/>
    </location>
</feature>
<dbReference type="Gene3D" id="1.20.1640.10">
    <property type="entry name" value="Multidrug efflux transporter AcrB transmembrane domain"/>
    <property type="match status" value="2"/>
</dbReference>
<organism evidence="14 15">
    <name type="scientific">Aeromicrobium duanguangcaii</name>
    <dbReference type="NCBI Taxonomy" id="2968086"/>
    <lineage>
        <taxon>Bacteria</taxon>
        <taxon>Bacillati</taxon>
        <taxon>Actinomycetota</taxon>
        <taxon>Actinomycetes</taxon>
        <taxon>Propionibacteriales</taxon>
        <taxon>Nocardioidaceae</taxon>
        <taxon>Aeromicrobium</taxon>
    </lineage>
</organism>
<feature type="domain" description="SecDF P1 head subdomain" evidence="13">
    <location>
        <begin position="133"/>
        <end position="250"/>
    </location>
</feature>
<keyword evidence="6 9" id="KW-1133">Transmembrane helix</keyword>
<feature type="domain" description="Protein translocase subunit SecDF P1" evidence="12">
    <location>
        <begin position="59"/>
        <end position="115"/>
    </location>
</feature>
<feature type="transmembrane region" description="Helical" evidence="9">
    <location>
        <begin position="672"/>
        <end position="699"/>
    </location>
</feature>
<feature type="transmembrane region" description="Helical" evidence="9">
    <location>
        <begin position="579"/>
        <end position="596"/>
    </location>
</feature>
<keyword evidence="15" id="KW-1185">Reference proteome</keyword>
<evidence type="ECO:0000256" key="9">
    <source>
        <dbReference type="HAMAP-Rule" id="MF_01463"/>
    </source>
</evidence>
<dbReference type="InterPro" id="IPR048631">
    <property type="entry name" value="SecD_1st"/>
</dbReference>
<comment type="similarity">
    <text evidence="9">Belongs to the SecD/SecF family. SecD subfamily.</text>
</comment>
<dbReference type="InterPro" id="IPR054384">
    <property type="entry name" value="SecDF_P1_head"/>
</dbReference>
<evidence type="ECO:0000256" key="6">
    <source>
        <dbReference type="ARBA" id="ARBA00022989"/>
    </source>
</evidence>
<dbReference type="NCBIfam" id="TIGR00916">
    <property type="entry name" value="2A0604s01"/>
    <property type="match status" value="1"/>
</dbReference>
<comment type="subunit">
    <text evidence="10">Forms a complex with SecD. Part of the essential Sec protein translocation apparatus which comprises SecA, SecYEG and auxiliary proteins SecDF. Other proteins may also be involved.</text>
</comment>
<dbReference type="HAMAP" id="MF_01464_B">
    <property type="entry name" value="SecF_B"/>
    <property type="match status" value="1"/>
</dbReference>
<dbReference type="Pfam" id="PF22599">
    <property type="entry name" value="SecDF_P1_head"/>
    <property type="match status" value="1"/>
</dbReference>
<dbReference type="InterPro" id="IPR005791">
    <property type="entry name" value="SecD"/>
</dbReference>
<dbReference type="Pfam" id="PF07549">
    <property type="entry name" value="Sec_GG"/>
    <property type="match status" value="2"/>
</dbReference>
<evidence type="ECO:0000256" key="5">
    <source>
        <dbReference type="ARBA" id="ARBA00022927"/>
    </source>
</evidence>
<evidence type="ECO:0000256" key="3">
    <source>
        <dbReference type="ARBA" id="ARBA00022475"/>
    </source>
</evidence>
<dbReference type="PANTHER" id="PTHR30081:SF1">
    <property type="entry name" value="PROTEIN TRANSLOCASE SUBUNIT SECD"/>
    <property type="match status" value="1"/>
</dbReference>
<dbReference type="Pfam" id="PF02355">
    <property type="entry name" value="SecD_SecF_C"/>
    <property type="match status" value="2"/>
</dbReference>
<feature type="transmembrane region" description="Helical" evidence="9">
    <location>
        <begin position="324"/>
        <end position="343"/>
    </location>
</feature>
<dbReference type="InterPro" id="IPR022646">
    <property type="entry name" value="SecD/SecF_CS"/>
</dbReference>
<dbReference type="Proteomes" id="UP001315860">
    <property type="component" value="Chromosome"/>
</dbReference>
<evidence type="ECO:0000259" key="13">
    <source>
        <dbReference type="Pfam" id="PF22599"/>
    </source>
</evidence>
<comment type="similarity">
    <text evidence="10">Belongs to the SecD/SecF family. SecF subfamily.</text>
</comment>
<dbReference type="HAMAP" id="MF_01463_B">
    <property type="entry name" value="SecD_B"/>
    <property type="match status" value="1"/>
</dbReference>
<comment type="caution">
    <text evidence="9">Lacks conserved residue(s) required for the propagation of feature annotation.</text>
</comment>
<keyword evidence="7 9" id="KW-0811">Translocation</keyword>
<feature type="transmembrane region" description="Helical" evidence="9">
    <location>
        <begin position="705"/>
        <end position="731"/>
    </location>
</feature>
<dbReference type="Pfam" id="PF21760">
    <property type="entry name" value="SecD_1st"/>
    <property type="match status" value="1"/>
</dbReference>
<feature type="domain" description="Protein export membrane protein SecD/SecF C-terminal" evidence="11">
    <location>
        <begin position="549"/>
        <end position="733"/>
    </location>
</feature>
<dbReference type="RefSeq" id="WP_232416795.1">
    <property type="nucleotide sequence ID" value="NZ_CP101990.1"/>
</dbReference>
<keyword evidence="3 9" id="KW-1003">Cell membrane</keyword>
<comment type="function">
    <text evidence="9">Part of the Sec protein translocase complex. Interacts with the SecYEG preprotein conducting channel. SecDF uses the proton motive force (PMF) to complete protein translocation after the ATP-dependent function of SecA.</text>
</comment>
<dbReference type="Gene3D" id="3.30.1360.200">
    <property type="match status" value="1"/>
</dbReference>
<feature type="domain" description="Protein export membrane protein SecD/SecF C-terminal" evidence="11">
    <location>
        <begin position="252"/>
        <end position="426"/>
    </location>
</feature>
<feature type="transmembrane region" description="Helical" evidence="9">
    <location>
        <begin position="271"/>
        <end position="291"/>
    </location>
</feature>
<reference evidence="14 15" key="1">
    <citation type="submission" date="2022-07" db="EMBL/GenBank/DDBJ databases">
        <title>Novel species in genus Aeromicrobium.</title>
        <authorList>
            <person name="Ye L."/>
        </authorList>
    </citation>
    <scope>NUCLEOTIDE SEQUENCE [LARGE SCALE GENOMIC DNA]</scope>
    <source>
        <strain evidence="15">zg-Y50</strain>
    </source>
</reference>
<dbReference type="PRINTS" id="PR01755">
    <property type="entry name" value="SECFTRNLCASE"/>
</dbReference>
<evidence type="ECO:0000256" key="4">
    <source>
        <dbReference type="ARBA" id="ARBA00022692"/>
    </source>
</evidence>
<name>A0ABY5KL18_9ACTN</name>
<keyword evidence="2 9" id="KW-0813">Transport</keyword>
<accession>A0ABY5KL18</accession>
<feature type="transmembrane region" description="Helical" evidence="9">
    <location>
        <begin position="369"/>
        <end position="392"/>
    </location>
</feature>
<dbReference type="NCBIfam" id="TIGR00966">
    <property type="entry name" value="transloc_SecF"/>
    <property type="match status" value="1"/>
</dbReference>
<feature type="transmembrane region" description="Helical" evidence="9">
    <location>
        <begin position="630"/>
        <end position="651"/>
    </location>
</feature>
<evidence type="ECO:0000256" key="8">
    <source>
        <dbReference type="ARBA" id="ARBA00023136"/>
    </source>
</evidence>
<dbReference type="Gene3D" id="3.30.70.2040">
    <property type="match status" value="1"/>
</dbReference>
<dbReference type="InterPro" id="IPR048634">
    <property type="entry name" value="SecD_SecF_C"/>
</dbReference>
<comment type="subcellular location">
    <subcellularLocation>
        <location evidence="1 9">Cell membrane</location>
        <topology evidence="1 9">Multi-pass membrane protein</topology>
    </subcellularLocation>
</comment>
<dbReference type="InterPro" id="IPR005665">
    <property type="entry name" value="SecF_bac"/>
</dbReference>
<evidence type="ECO:0000259" key="12">
    <source>
        <dbReference type="Pfam" id="PF21760"/>
    </source>
</evidence>
<keyword evidence="4 9" id="KW-0812">Transmembrane</keyword>
<evidence type="ECO:0000313" key="15">
    <source>
        <dbReference type="Proteomes" id="UP001315860"/>
    </source>
</evidence>
<keyword evidence="8 9" id="KW-0472">Membrane</keyword>
<dbReference type="InterPro" id="IPR055344">
    <property type="entry name" value="SecD_SecF_C_bact"/>
</dbReference>
<gene>
    <name evidence="9 14" type="primary">secD</name>
    <name evidence="10" type="synonym">secF</name>
    <name evidence="14" type="ORF">NP095_06445</name>
</gene>
<evidence type="ECO:0000256" key="10">
    <source>
        <dbReference type="HAMAP-Rule" id="MF_01464"/>
    </source>
</evidence>
<dbReference type="NCBIfam" id="NF009583">
    <property type="entry name" value="PRK13024.1-3"/>
    <property type="match status" value="1"/>
</dbReference>
<proteinExistence type="inferred from homology"/>
<dbReference type="PANTHER" id="PTHR30081">
    <property type="entry name" value="PROTEIN-EXPORT MEMBRANE PROTEIN SEC"/>
    <property type="match status" value="1"/>
</dbReference>
<dbReference type="InterPro" id="IPR022813">
    <property type="entry name" value="SecD/SecF_arch_bac"/>
</dbReference>
<evidence type="ECO:0000256" key="7">
    <source>
        <dbReference type="ARBA" id="ARBA00023010"/>
    </source>
</evidence>
<protein>
    <recommendedName>
        <fullName evidence="9 10">Multifunctional fusion protein</fullName>
    </recommendedName>
    <domain>
        <recommendedName>
            <fullName evidence="9">Protein translocase subunit SecD</fullName>
        </recommendedName>
    </domain>
    <domain>
        <recommendedName>
            <fullName evidence="10">Protein-export membrane protein SecF</fullName>
        </recommendedName>
    </domain>
</protein>
<dbReference type="Gene3D" id="3.30.70.3400">
    <property type="match status" value="1"/>
</dbReference>
<evidence type="ECO:0000256" key="1">
    <source>
        <dbReference type="ARBA" id="ARBA00004651"/>
    </source>
</evidence>
<dbReference type="EMBL" id="CP101990">
    <property type="protein sequence ID" value="UUI69730.1"/>
    <property type="molecule type" value="Genomic_DNA"/>
</dbReference>
<evidence type="ECO:0000256" key="2">
    <source>
        <dbReference type="ARBA" id="ARBA00022448"/>
    </source>
</evidence>
<dbReference type="NCBIfam" id="TIGR01129">
    <property type="entry name" value="secD"/>
    <property type="match status" value="1"/>
</dbReference>